<name>A0AAN8PPQ8_PATCE</name>
<keyword evidence="1" id="KW-0472">Membrane</keyword>
<comment type="caution">
    <text evidence="2">The sequence shown here is derived from an EMBL/GenBank/DDBJ whole genome shotgun (WGS) entry which is preliminary data.</text>
</comment>
<reference evidence="2 3" key="1">
    <citation type="submission" date="2024-01" db="EMBL/GenBank/DDBJ databases">
        <title>The genome of the rayed Mediterranean limpet Patella caerulea (Linnaeus, 1758).</title>
        <authorList>
            <person name="Anh-Thu Weber A."/>
            <person name="Halstead-Nussloch G."/>
        </authorList>
    </citation>
    <scope>NUCLEOTIDE SEQUENCE [LARGE SCALE GENOMIC DNA]</scope>
    <source>
        <strain evidence="2">AATW-2023a</strain>
        <tissue evidence="2">Whole specimen</tissue>
    </source>
</reference>
<dbReference type="EMBL" id="JAZGQO010000008">
    <property type="protein sequence ID" value="KAK6179383.1"/>
    <property type="molecule type" value="Genomic_DNA"/>
</dbReference>
<gene>
    <name evidence="2" type="ORF">SNE40_011760</name>
</gene>
<dbReference type="AlphaFoldDB" id="A0AAN8PPQ8"/>
<feature type="transmembrane region" description="Helical" evidence="1">
    <location>
        <begin position="71"/>
        <end position="92"/>
    </location>
</feature>
<keyword evidence="1" id="KW-0812">Transmembrane</keyword>
<evidence type="ECO:0000256" key="1">
    <source>
        <dbReference type="SAM" id="Phobius"/>
    </source>
</evidence>
<feature type="transmembrane region" description="Helical" evidence="1">
    <location>
        <begin position="104"/>
        <end position="124"/>
    </location>
</feature>
<feature type="transmembrane region" description="Helical" evidence="1">
    <location>
        <begin position="195"/>
        <end position="220"/>
    </location>
</feature>
<evidence type="ECO:0000313" key="2">
    <source>
        <dbReference type="EMBL" id="KAK6179383.1"/>
    </source>
</evidence>
<dbReference type="Proteomes" id="UP001347796">
    <property type="component" value="Unassembled WGS sequence"/>
</dbReference>
<keyword evidence="1" id="KW-1133">Transmembrane helix</keyword>
<evidence type="ECO:0000313" key="3">
    <source>
        <dbReference type="Proteomes" id="UP001347796"/>
    </source>
</evidence>
<protein>
    <submittedName>
        <fullName evidence="2">Uncharacterized protein</fullName>
    </submittedName>
</protein>
<sequence>MADRESSKYTYFDKTKLEIKPTSRLVNILYGPFIKHNFLVRCGITLEKENWKFLAKERFWHIFPTGGRYSIMGDAIACLFWYIFLLYPFVAIAVGCFCRNQVNIINAVILCILMMYQLMTVFQITKNIKKFKRMWYISLIELKTYLGLQNVIYQVDISDINSLELIPCDKRKKITQKLCQHPDARVILMLCTRSFWSGCFLEPVVCLALGAFSCLVSVLVQLETMNGVF</sequence>
<accession>A0AAN8PPQ8</accession>
<organism evidence="2 3">
    <name type="scientific">Patella caerulea</name>
    <name type="common">Rayed Mediterranean limpet</name>
    <dbReference type="NCBI Taxonomy" id="87958"/>
    <lineage>
        <taxon>Eukaryota</taxon>
        <taxon>Metazoa</taxon>
        <taxon>Spiralia</taxon>
        <taxon>Lophotrochozoa</taxon>
        <taxon>Mollusca</taxon>
        <taxon>Gastropoda</taxon>
        <taxon>Patellogastropoda</taxon>
        <taxon>Patelloidea</taxon>
        <taxon>Patellidae</taxon>
        <taxon>Patella</taxon>
    </lineage>
</organism>
<proteinExistence type="predicted"/>
<keyword evidence="3" id="KW-1185">Reference proteome</keyword>